<comment type="caution">
    <text evidence="3">The sequence shown here is derived from an EMBL/GenBank/DDBJ whole genome shotgun (WGS) entry which is preliminary data.</text>
</comment>
<evidence type="ECO:0000256" key="2">
    <source>
        <dbReference type="SAM" id="Phobius"/>
    </source>
</evidence>
<evidence type="ECO:0000256" key="1">
    <source>
        <dbReference type="SAM" id="MobiDB-lite"/>
    </source>
</evidence>
<feature type="compositionally biased region" description="Basic and acidic residues" evidence="1">
    <location>
        <begin position="1"/>
        <end position="29"/>
    </location>
</feature>
<sequence>MSFDKEGYEWEREPDGRPSGEDGFQRQPDEQPDGPAPGISDYPVPAWEAADGGEGQTDSTGVSGGYPPGQNSMAMASMVCGIVSFFGICCCGIGGIIMGSLAVIFGLLSRTEQKFESRAVAGIIMGAAAAVISVAVLVLFLSMSAVNLYMGGY</sequence>
<accession>A0A9D2GGD7</accession>
<dbReference type="AlphaFoldDB" id="A0A9D2GGD7"/>
<organism evidence="3 4">
    <name type="scientific">Candidatus Lachnoclostridium stercorigallinarum</name>
    <dbReference type="NCBI Taxonomy" id="2838634"/>
    <lineage>
        <taxon>Bacteria</taxon>
        <taxon>Bacillati</taxon>
        <taxon>Bacillota</taxon>
        <taxon>Clostridia</taxon>
        <taxon>Lachnospirales</taxon>
        <taxon>Lachnospiraceae</taxon>
    </lineage>
</organism>
<evidence type="ECO:0000313" key="3">
    <source>
        <dbReference type="EMBL" id="HIZ78663.1"/>
    </source>
</evidence>
<name>A0A9D2GGD7_9FIRM</name>
<evidence type="ECO:0000313" key="4">
    <source>
        <dbReference type="Proteomes" id="UP000824101"/>
    </source>
</evidence>
<reference evidence="3" key="2">
    <citation type="submission" date="2021-04" db="EMBL/GenBank/DDBJ databases">
        <authorList>
            <person name="Gilroy R."/>
        </authorList>
    </citation>
    <scope>NUCLEOTIDE SEQUENCE</scope>
    <source>
        <strain evidence="3">ChiBcec1-1093</strain>
    </source>
</reference>
<dbReference type="EMBL" id="DXBC01000042">
    <property type="protein sequence ID" value="HIZ78663.1"/>
    <property type="molecule type" value="Genomic_DNA"/>
</dbReference>
<protein>
    <recommendedName>
        <fullName evidence="5">DUF4190 domain-containing protein</fullName>
    </recommendedName>
</protein>
<feature type="region of interest" description="Disordered" evidence="1">
    <location>
        <begin position="1"/>
        <end position="67"/>
    </location>
</feature>
<evidence type="ECO:0008006" key="5">
    <source>
        <dbReference type="Google" id="ProtNLM"/>
    </source>
</evidence>
<keyword evidence="2" id="KW-1133">Transmembrane helix</keyword>
<keyword evidence="2" id="KW-0812">Transmembrane</keyword>
<proteinExistence type="predicted"/>
<gene>
    <name evidence="3" type="ORF">IAA17_02605</name>
</gene>
<dbReference type="Proteomes" id="UP000824101">
    <property type="component" value="Unassembled WGS sequence"/>
</dbReference>
<feature type="transmembrane region" description="Helical" evidence="2">
    <location>
        <begin position="120"/>
        <end position="143"/>
    </location>
</feature>
<keyword evidence="2" id="KW-0472">Membrane</keyword>
<feature type="transmembrane region" description="Helical" evidence="2">
    <location>
        <begin position="75"/>
        <end position="108"/>
    </location>
</feature>
<reference evidence="3" key="1">
    <citation type="journal article" date="2021" name="PeerJ">
        <title>Extensive microbial diversity within the chicken gut microbiome revealed by metagenomics and culture.</title>
        <authorList>
            <person name="Gilroy R."/>
            <person name="Ravi A."/>
            <person name="Getino M."/>
            <person name="Pursley I."/>
            <person name="Horton D.L."/>
            <person name="Alikhan N.F."/>
            <person name="Baker D."/>
            <person name="Gharbi K."/>
            <person name="Hall N."/>
            <person name="Watson M."/>
            <person name="Adriaenssens E.M."/>
            <person name="Foster-Nyarko E."/>
            <person name="Jarju S."/>
            <person name="Secka A."/>
            <person name="Antonio M."/>
            <person name="Oren A."/>
            <person name="Chaudhuri R.R."/>
            <person name="La Ragione R."/>
            <person name="Hildebrand F."/>
            <person name="Pallen M.J."/>
        </authorList>
    </citation>
    <scope>NUCLEOTIDE SEQUENCE</scope>
    <source>
        <strain evidence="3">ChiBcec1-1093</strain>
    </source>
</reference>